<feature type="domain" description="Protein kinase" evidence="5">
    <location>
        <begin position="9"/>
        <end position="329"/>
    </location>
</feature>
<protein>
    <submittedName>
        <fullName evidence="6">Protein kinase</fullName>
    </submittedName>
</protein>
<dbReference type="Proteomes" id="UP000470875">
    <property type="component" value="Unassembled WGS sequence"/>
</dbReference>
<keyword evidence="2" id="KW-0547">Nucleotide-binding</keyword>
<evidence type="ECO:0000256" key="4">
    <source>
        <dbReference type="ARBA" id="ARBA00022840"/>
    </source>
</evidence>
<reference evidence="6 7" key="1">
    <citation type="submission" date="2019-08" db="EMBL/GenBank/DDBJ databases">
        <title>In-depth cultivation of the pig gut microbiome towards novel bacterial diversity and tailored functional studies.</title>
        <authorList>
            <person name="Wylensek D."/>
            <person name="Hitch T.C.A."/>
            <person name="Clavel T."/>
        </authorList>
    </citation>
    <scope>NUCLEOTIDE SEQUENCE [LARGE SCALE GENOMIC DNA]</scope>
    <source>
        <strain evidence="6 7">WB03_NA08</strain>
    </source>
</reference>
<evidence type="ECO:0000256" key="2">
    <source>
        <dbReference type="ARBA" id="ARBA00022741"/>
    </source>
</evidence>
<sequence length="422" mass="47563">MALIYPQGYTYIDHIASHDFVSVVKALSPTGEEVALKVADNQGSVHRRFEREIKAMLDVAGQSTMPILDHDDTYTWYTMPLASKTLNSERVPVSRPEDALTILQTVADSLRPLHAQVQVHRDLKPENILFLSTEAPGRWVVADFGIVRNAPGLTTAPLTVRGSLTGTRAWAAPEQFIDAHDTSPATDVYSAGLLMGWMLTGKAPVPGVPYSALGSLTSTILRATEQDQHRRFVSMDDFLVHFKKHMHPTKAKLDSLFDEAQYTEIHGYLLERPDQLPPLVRRMITLDEEQLLVWSDDDLSGLVSTCIQISEDLGEHFNSIGRDNVDRYLVWLLSVCDALNNDQNLDELGTVLAAQMRATERLDQWTPRRATVGWIDRQSQEVETIAREALHTTDTWSYFAEEARQRWSSKRRTELVRDLADS</sequence>
<comment type="caution">
    <text evidence="6">The sequence shown here is derived from an EMBL/GenBank/DDBJ whole genome shotgun (WGS) entry which is preliminary data.</text>
</comment>
<dbReference type="Pfam" id="PF00069">
    <property type="entry name" value="Pkinase"/>
    <property type="match status" value="1"/>
</dbReference>
<keyword evidence="1" id="KW-0808">Transferase</keyword>
<evidence type="ECO:0000256" key="3">
    <source>
        <dbReference type="ARBA" id="ARBA00022777"/>
    </source>
</evidence>
<dbReference type="InterPro" id="IPR000719">
    <property type="entry name" value="Prot_kinase_dom"/>
</dbReference>
<dbReference type="RefSeq" id="WP_154546446.1">
    <property type="nucleotide sequence ID" value="NZ_VULO01000015.1"/>
</dbReference>
<dbReference type="SUPFAM" id="SSF56112">
    <property type="entry name" value="Protein kinase-like (PK-like)"/>
    <property type="match status" value="1"/>
</dbReference>
<organism evidence="6 7">
    <name type="scientific">Scrofimicrobium canadense</name>
    <dbReference type="NCBI Taxonomy" id="2652290"/>
    <lineage>
        <taxon>Bacteria</taxon>
        <taxon>Bacillati</taxon>
        <taxon>Actinomycetota</taxon>
        <taxon>Actinomycetes</taxon>
        <taxon>Actinomycetales</taxon>
        <taxon>Actinomycetaceae</taxon>
        <taxon>Scrofimicrobium</taxon>
    </lineage>
</organism>
<dbReference type="PROSITE" id="PS50011">
    <property type="entry name" value="PROTEIN_KINASE_DOM"/>
    <property type="match status" value="1"/>
</dbReference>
<gene>
    <name evidence="6" type="ORF">FYJ24_11195</name>
</gene>
<keyword evidence="7" id="KW-1185">Reference proteome</keyword>
<keyword evidence="4" id="KW-0067">ATP-binding</keyword>
<evidence type="ECO:0000259" key="5">
    <source>
        <dbReference type="PROSITE" id="PS50011"/>
    </source>
</evidence>
<dbReference type="PANTHER" id="PTHR43289">
    <property type="entry name" value="MITOGEN-ACTIVATED PROTEIN KINASE KINASE KINASE 20-RELATED"/>
    <property type="match status" value="1"/>
</dbReference>
<dbReference type="GO" id="GO:0005524">
    <property type="term" value="F:ATP binding"/>
    <property type="evidence" value="ECO:0007669"/>
    <property type="project" value="UniProtKB-KW"/>
</dbReference>
<dbReference type="AlphaFoldDB" id="A0A6N7WAW0"/>
<name>A0A6N7WAW0_9ACTO</name>
<dbReference type="PANTHER" id="PTHR43289:SF34">
    <property type="entry name" value="SERINE_THREONINE-PROTEIN KINASE YBDM-RELATED"/>
    <property type="match status" value="1"/>
</dbReference>
<keyword evidence="3 6" id="KW-0418">Kinase</keyword>
<evidence type="ECO:0000256" key="1">
    <source>
        <dbReference type="ARBA" id="ARBA00022679"/>
    </source>
</evidence>
<evidence type="ECO:0000313" key="7">
    <source>
        <dbReference type="Proteomes" id="UP000470875"/>
    </source>
</evidence>
<proteinExistence type="predicted"/>
<dbReference type="SMART" id="SM00220">
    <property type="entry name" value="S_TKc"/>
    <property type="match status" value="1"/>
</dbReference>
<dbReference type="InterPro" id="IPR011009">
    <property type="entry name" value="Kinase-like_dom_sf"/>
</dbReference>
<dbReference type="Gene3D" id="1.10.510.10">
    <property type="entry name" value="Transferase(Phosphotransferase) domain 1"/>
    <property type="match status" value="1"/>
</dbReference>
<dbReference type="EMBL" id="VULO01000015">
    <property type="protein sequence ID" value="MSS85308.1"/>
    <property type="molecule type" value="Genomic_DNA"/>
</dbReference>
<dbReference type="GO" id="GO:0004674">
    <property type="term" value="F:protein serine/threonine kinase activity"/>
    <property type="evidence" value="ECO:0007669"/>
    <property type="project" value="TreeGrafter"/>
</dbReference>
<accession>A0A6N7WAW0</accession>
<evidence type="ECO:0000313" key="6">
    <source>
        <dbReference type="EMBL" id="MSS85308.1"/>
    </source>
</evidence>